<dbReference type="AlphaFoldDB" id="A0A8H4INP0"/>
<evidence type="ECO:0000313" key="5">
    <source>
        <dbReference type="Proteomes" id="UP000572817"/>
    </source>
</evidence>
<dbReference type="PANTHER" id="PTHR31017">
    <property type="entry name" value="LATE SECRETORY PATHWAY PROTEIN AVL9-RELATED"/>
    <property type="match status" value="1"/>
</dbReference>
<keyword evidence="5" id="KW-1185">Reference proteome</keyword>
<evidence type="ECO:0000256" key="1">
    <source>
        <dbReference type="ARBA" id="ARBA00038178"/>
    </source>
</evidence>
<dbReference type="GO" id="GO:0005737">
    <property type="term" value="C:cytoplasm"/>
    <property type="evidence" value="ECO:0007669"/>
    <property type="project" value="TreeGrafter"/>
</dbReference>
<reference evidence="4" key="1">
    <citation type="submission" date="2020-04" db="EMBL/GenBank/DDBJ databases">
        <title>Genome Assembly and Annotation of Botryosphaeria dothidea sdau 11-99, a Latent Pathogen of Apple Fruit Ring Rot in China.</title>
        <authorList>
            <person name="Yu C."/>
            <person name="Diao Y."/>
            <person name="Lu Q."/>
            <person name="Zhao J."/>
            <person name="Cui S."/>
            <person name="Peng C."/>
            <person name="He B."/>
            <person name="Liu H."/>
        </authorList>
    </citation>
    <scope>NUCLEOTIDE SEQUENCE [LARGE SCALE GENOMIC DNA]</scope>
    <source>
        <strain evidence="4">Sdau11-99</strain>
    </source>
</reference>
<proteinExistence type="inferred from homology"/>
<dbReference type="InterPro" id="IPR018307">
    <property type="entry name" value="ABL9/DENND6_dom"/>
</dbReference>
<dbReference type="InterPro" id="IPR051731">
    <property type="entry name" value="DENND11/AVL9_GEFs"/>
</dbReference>
<feature type="domain" description="UDENN" evidence="3">
    <location>
        <begin position="9"/>
        <end position="448"/>
    </location>
</feature>
<feature type="compositionally biased region" description="Basic and acidic residues" evidence="2">
    <location>
        <begin position="510"/>
        <end position="533"/>
    </location>
</feature>
<feature type="region of interest" description="Disordered" evidence="2">
    <location>
        <begin position="568"/>
        <end position="676"/>
    </location>
</feature>
<dbReference type="OrthoDB" id="26278at2759"/>
<gene>
    <name evidence="4" type="ORF">GTA08_BOTSDO08356</name>
</gene>
<evidence type="ECO:0000256" key="2">
    <source>
        <dbReference type="SAM" id="MobiDB-lite"/>
    </source>
</evidence>
<organism evidence="4 5">
    <name type="scientific">Botryosphaeria dothidea</name>
    <dbReference type="NCBI Taxonomy" id="55169"/>
    <lineage>
        <taxon>Eukaryota</taxon>
        <taxon>Fungi</taxon>
        <taxon>Dikarya</taxon>
        <taxon>Ascomycota</taxon>
        <taxon>Pezizomycotina</taxon>
        <taxon>Dothideomycetes</taxon>
        <taxon>Dothideomycetes incertae sedis</taxon>
        <taxon>Botryosphaeriales</taxon>
        <taxon>Botryosphaeriaceae</taxon>
        <taxon>Botryosphaeria</taxon>
    </lineage>
</organism>
<dbReference type="PANTHER" id="PTHR31017:SF1">
    <property type="entry name" value="LATE SECRETORY PATHWAY PROTEIN AVL9 HOMOLOG"/>
    <property type="match status" value="1"/>
</dbReference>
<name>A0A8H4INP0_9PEZI</name>
<accession>A0A8H4INP0</accession>
<feature type="region of interest" description="Disordered" evidence="2">
    <location>
        <begin position="510"/>
        <end position="545"/>
    </location>
</feature>
<sequence>MAPRSPFPPIVCIVDFHHARGPEVETWLGVENGSDPSAENDWPLLPFMALSDGAHAATEDFSYFTLRHEKTADSPATSLFGISCTRQLDANELINRPADVTRSTVQKAVVVISDSPQHFGHLREKLSVVTKAWFAQKDFTDLDILQRFQESLAKTFKDREHERDQFFGLSLREIIHEFKHQTLVLFKCCLLQPKMLFFGSNCERLCLLQFSLVSLIPGLIRQLHDCADPAFNSYEENLQRPTSLKTSERASLLAYMGLPLQLFGKGSLFGPYTPLQQLDLLADRDTKSYIVGSTNSLLLQQKDRYSDILINLDEDIITISSPSLRSALALSTPDRRWIDFLTQQVNDTWDENNPGRPNTLGYAGSEEFIRLQFEEYLLALLSTTKYRLYREAHKDNPKGPVIDEIDGDPSAEFNSEFINSWFRTENFRIFDQYTDEHLFDIVVPEHPCSGGLTMEDVQRRLNAQVEALHLDERFANSKEAFSKHLAEGQKKVSTAFNNLWNDIEAMREAQRKKAEEEKKLAAEKAAADEKDGRNSPAASVSGATRSERASAYLSSWSQWAADKRAGWRRSASSEKSPSSPVPLASPTESKAPSEKDKKSLDEAPMKESFDEQSKKHLSHDGTSHATLGNNGHPGKIPDENEGKNTKEIETAEEKEEREKTEIDEEVERARQAWGTT</sequence>
<dbReference type="Proteomes" id="UP000572817">
    <property type="component" value="Unassembled WGS sequence"/>
</dbReference>
<dbReference type="EMBL" id="WWBZ02000051">
    <property type="protein sequence ID" value="KAF4304502.1"/>
    <property type="molecule type" value="Genomic_DNA"/>
</dbReference>
<feature type="compositionally biased region" description="Low complexity" evidence="2">
    <location>
        <begin position="573"/>
        <end position="582"/>
    </location>
</feature>
<feature type="compositionally biased region" description="Basic and acidic residues" evidence="2">
    <location>
        <begin position="635"/>
        <end position="660"/>
    </location>
</feature>
<dbReference type="PROSITE" id="PS50211">
    <property type="entry name" value="DENN"/>
    <property type="match status" value="1"/>
</dbReference>
<evidence type="ECO:0000313" key="4">
    <source>
        <dbReference type="EMBL" id="KAF4304502.1"/>
    </source>
</evidence>
<dbReference type="Pfam" id="PF09794">
    <property type="entry name" value="Avl9"/>
    <property type="match status" value="1"/>
</dbReference>
<feature type="compositionally biased region" description="Basic and acidic residues" evidence="2">
    <location>
        <begin position="591"/>
        <end position="622"/>
    </location>
</feature>
<evidence type="ECO:0000259" key="3">
    <source>
        <dbReference type="PROSITE" id="PS50211"/>
    </source>
</evidence>
<comment type="caution">
    <text evidence="4">The sequence shown here is derived from an EMBL/GenBank/DDBJ whole genome shotgun (WGS) entry which is preliminary data.</text>
</comment>
<protein>
    <submittedName>
        <fullName evidence="4">Late secretory pathway protein AVL9</fullName>
    </submittedName>
</protein>
<comment type="similarity">
    <text evidence="1">Belongs to the AVL9 family.</text>
</comment>
<dbReference type="InterPro" id="IPR037516">
    <property type="entry name" value="Tripartite_DENN"/>
</dbReference>